<dbReference type="GO" id="GO:0004252">
    <property type="term" value="F:serine-type endopeptidase activity"/>
    <property type="evidence" value="ECO:0007669"/>
    <property type="project" value="InterPro"/>
</dbReference>
<evidence type="ECO:0000256" key="4">
    <source>
        <dbReference type="ARBA" id="ARBA00022825"/>
    </source>
</evidence>
<sequence length="255" mass="28882">MQFLLILVAFLLFPGAGADEIIGGREARPHSHPFMAYLLTETPMRQSFCGGFLVREDFVMTSARCWGSTMMVILGAHNISRQERTQQRIYVLRATRHPGYNEENNLNDIMLLQLENRARLNQFVRPVALPQSRIELRPGSQCTVAGWGLVSQNRRTDTLRDVQLRVQRNQVCSNLFNTYNSQKQICVGDQSDEETTFRGDTGGPLVCNNVAQGIVSYGRSIGVPPTVFTRIARFLPWINNTMRQSEYKGSPPYPL</sequence>
<evidence type="ECO:0000256" key="5">
    <source>
        <dbReference type="ARBA" id="ARBA00023145"/>
    </source>
</evidence>
<dbReference type="Gene3D" id="2.40.10.10">
    <property type="entry name" value="Trypsin-like serine proteases"/>
    <property type="match status" value="2"/>
</dbReference>
<dbReference type="InterPro" id="IPR009003">
    <property type="entry name" value="Peptidase_S1_PA"/>
</dbReference>
<keyword evidence="2 7" id="KW-0732">Signal</keyword>
<keyword evidence="5" id="KW-0865">Zymogen</keyword>
<dbReference type="PRINTS" id="PR00722">
    <property type="entry name" value="CHYMOTRYPSIN"/>
</dbReference>
<gene>
    <name evidence="12" type="primary">LOC114492075</name>
    <name evidence="9" type="ORF">HJG60_003447</name>
</gene>
<dbReference type="PANTHER" id="PTHR24271:SF13">
    <property type="entry name" value="CATHEPSIN G"/>
    <property type="match status" value="1"/>
</dbReference>
<dbReference type="Proteomes" id="UP000504628">
    <property type="component" value="Chromosome 1"/>
</dbReference>
<keyword evidence="6" id="KW-1015">Disulfide bond</keyword>
<keyword evidence="1" id="KW-0645">Protease</keyword>
<dbReference type="PANTHER" id="PTHR24271">
    <property type="entry name" value="KALLIKREIN-RELATED"/>
    <property type="match status" value="1"/>
</dbReference>
<dbReference type="PROSITE" id="PS50240">
    <property type="entry name" value="TRYPSIN_DOM"/>
    <property type="match status" value="1"/>
</dbReference>
<evidence type="ECO:0000256" key="7">
    <source>
        <dbReference type="SAM" id="SignalP"/>
    </source>
</evidence>
<feature type="signal peptide" evidence="7">
    <location>
        <begin position="1"/>
        <end position="18"/>
    </location>
</feature>
<keyword evidence="10" id="KW-1185">Reference proteome</keyword>
<dbReference type="GeneID" id="114492075"/>
<dbReference type="KEGG" id="pdic:114492075"/>
<proteinExistence type="predicted"/>
<evidence type="ECO:0000256" key="3">
    <source>
        <dbReference type="ARBA" id="ARBA00022801"/>
    </source>
</evidence>
<evidence type="ECO:0000256" key="1">
    <source>
        <dbReference type="ARBA" id="ARBA00022670"/>
    </source>
</evidence>
<evidence type="ECO:0000256" key="6">
    <source>
        <dbReference type="ARBA" id="ARBA00023157"/>
    </source>
</evidence>
<dbReference type="AlphaFoldDB" id="A0A6J2L912"/>
<name>A0A6J2L912_9CHIR</name>
<feature type="chain" id="PRO_5044641089" evidence="7">
    <location>
        <begin position="19"/>
        <end position="255"/>
    </location>
</feature>
<evidence type="ECO:0000313" key="11">
    <source>
        <dbReference type="Proteomes" id="UP000664940"/>
    </source>
</evidence>
<evidence type="ECO:0000256" key="2">
    <source>
        <dbReference type="ARBA" id="ARBA00022729"/>
    </source>
</evidence>
<dbReference type="Proteomes" id="UP000664940">
    <property type="component" value="Unassembled WGS sequence"/>
</dbReference>
<dbReference type="GO" id="GO:0006508">
    <property type="term" value="P:proteolysis"/>
    <property type="evidence" value="ECO:0007669"/>
    <property type="project" value="UniProtKB-KW"/>
</dbReference>
<accession>A0A6J2L912</accession>
<dbReference type="RefSeq" id="XP_028362080.1">
    <property type="nucleotide sequence ID" value="XM_028506279.2"/>
</dbReference>
<protein>
    <submittedName>
        <fullName evidence="9 12">Cathepsin G</fullName>
    </submittedName>
</protein>
<dbReference type="CDD" id="cd00190">
    <property type="entry name" value="Tryp_SPc"/>
    <property type="match status" value="1"/>
</dbReference>
<evidence type="ECO:0000313" key="9">
    <source>
        <dbReference type="EMBL" id="KAF6129575.1"/>
    </source>
</evidence>
<reference evidence="12" key="2">
    <citation type="submission" date="2025-04" db="UniProtKB">
        <authorList>
            <consortium name="RefSeq"/>
        </authorList>
    </citation>
    <scope>IDENTIFICATION</scope>
    <source>
        <tissue evidence="12">Muscle</tissue>
    </source>
</reference>
<keyword evidence="3" id="KW-0378">Hydrolase</keyword>
<dbReference type="FunFam" id="2.40.10.10:FF:000005">
    <property type="entry name" value="Serine protease 37"/>
    <property type="match status" value="1"/>
</dbReference>
<dbReference type="InterPro" id="IPR001314">
    <property type="entry name" value="Peptidase_S1A"/>
</dbReference>
<dbReference type="InterPro" id="IPR043504">
    <property type="entry name" value="Peptidase_S1_PA_chymotrypsin"/>
</dbReference>
<evidence type="ECO:0000259" key="8">
    <source>
        <dbReference type="PROSITE" id="PS50240"/>
    </source>
</evidence>
<evidence type="ECO:0000313" key="12">
    <source>
        <dbReference type="RefSeq" id="XP_028362080.1"/>
    </source>
</evidence>
<dbReference type="FunFam" id="2.40.10.10:FF:000014">
    <property type="entry name" value="Complement factor D"/>
    <property type="match status" value="1"/>
</dbReference>
<dbReference type="InterPro" id="IPR001254">
    <property type="entry name" value="Trypsin_dom"/>
</dbReference>
<dbReference type="OrthoDB" id="5565075at2759"/>
<evidence type="ECO:0000313" key="10">
    <source>
        <dbReference type="Proteomes" id="UP000504628"/>
    </source>
</evidence>
<organism evidence="10 12">
    <name type="scientific">Phyllostomus discolor</name>
    <name type="common">pale spear-nosed bat</name>
    <dbReference type="NCBI Taxonomy" id="89673"/>
    <lineage>
        <taxon>Eukaryota</taxon>
        <taxon>Metazoa</taxon>
        <taxon>Chordata</taxon>
        <taxon>Craniata</taxon>
        <taxon>Vertebrata</taxon>
        <taxon>Euteleostomi</taxon>
        <taxon>Mammalia</taxon>
        <taxon>Eutheria</taxon>
        <taxon>Laurasiatheria</taxon>
        <taxon>Chiroptera</taxon>
        <taxon>Yangochiroptera</taxon>
        <taxon>Phyllostomidae</taxon>
        <taxon>Phyllostominae</taxon>
        <taxon>Phyllostomus</taxon>
    </lineage>
</organism>
<feature type="domain" description="Peptidase S1" evidence="8">
    <location>
        <begin position="21"/>
        <end position="243"/>
    </location>
</feature>
<keyword evidence="4" id="KW-0720">Serine protease</keyword>
<dbReference type="Pfam" id="PF00089">
    <property type="entry name" value="Trypsin"/>
    <property type="match status" value="1"/>
</dbReference>
<dbReference type="SMART" id="SM00020">
    <property type="entry name" value="Tryp_SPc"/>
    <property type="match status" value="1"/>
</dbReference>
<dbReference type="GO" id="GO:0005737">
    <property type="term" value="C:cytoplasm"/>
    <property type="evidence" value="ECO:0007669"/>
    <property type="project" value="TreeGrafter"/>
</dbReference>
<dbReference type="EMBL" id="JABVXQ010000001">
    <property type="protein sequence ID" value="KAF6129575.1"/>
    <property type="molecule type" value="Genomic_DNA"/>
</dbReference>
<dbReference type="SUPFAM" id="SSF50494">
    <property type="entry name" value="Trypsin-like serine proteases"/>
    <property type="match status" value="1"/>
</dbReference>
<reference evidence="9 11" key="1">
    <citation type="journal article" date="2020" name="Nature">
        <title>Six reference-quality genomes reveal evolution of bat adaptations.</title>
        <authorList>
            <person name="Jebb D."/>
            <person name="Huang Z."/>
            <person name="Pippel M."/>
            <person name="Hughes G.M."/>
            <person name="Lavrichenko K."/>
            <person name="Devanna P."/>
            <person name="Winkler S."/>
            <person name="Jermiin L.S."/>
            <person name="Skirmuntt E.C."/>
            <person name="Katzourakis A."/>
            <person name="Burkitt-Gray L."/>
            <person name="Ray D.A."/>
            <person name="Sullivan K.A.M."/>
            <person name="Roscito J.G."/>
            <person name="Kirilenko B.M."/>
            <person name="Davalos L.M."/>
            <person name="Corthals A.P."/>
            <person name="Power M.L."/>
            <person name="Jones G."/>
            <person name="Ransome R.D."/>
            <person name="Dechmann D.K.N."/>
            <person name="Locatelli A.G."/>
            <person name="Puechmaille S.J."/>
            <person name="Fedrigo O."/>
            <person name="Jarvis E.D."/>
            <person name="Hiller M."/>
            <person name="Vernes S.C."/>
            <person name="Myers E.W."/>
            <person name="Teeling E.C."/>
        </authorList>
    </citation>
    <scope>NUCLEOTIDE SEQUENCE [LARGE SCALE GENOMIC DNA]</scope>
    <source>
        <strain evidence="9">Bat1K_MPI-CBG_1</strain>
    </source>
</reference>